<dbReference type="PROSITE" id="PS51318">
    <property type="entry name" value="TAT"/>
    <property type="match status" value="1"/>
</dbReference>
<dbReference type="Pfam" id="PF01083">
    <property type="entry name" value="Cutinase"/>
    <property type="match status" value="1"/>
</dbReference>
<feature type="chain" id="PRO_5046677468" evidence="5">
    <location>
        <begin position="29"/>
        <end position="241"/>
    </location>
</feature>
<dbReference type="InterPro" id="IPR029058">
    <property type="entry name" value="AB_hydrolase_fold"/>
</dbReference>
<protein>
    <submittedName>
        <fullName evidence="6">Cutinase family protein</fullName>
    </submittedName>
</protein>
<keyword evidence="4" id="KW-1015">Disulfide bond</keyword>
<evidence type="ECO:0000256" key="1">
    <source>
        <dbReference type="ARBA" id="ARBA00007534"/>
    </source>
</evidence>
<dbReference type="Gene3D" id="3.40.50.1820">
    <property type="entry name" value="alpha/beta hydrolase"/>
    <property type="match status" value="1"/>
</dbReference>
<evidence type="ECO:0000256" key="2">
    <source>
        <dbReference type="ARBA" id="ARBA00022487"/>
    </source>
</evidence>
<reference evidence="6 7" key="1">
    <citation type="submission" date="2024-10" db="EMBL/GenBank/DDBJ databases">
        <title>The Natural Products Discovery Center: Release of the First 8490 Sequenced Strains for Exploring Actinobacteria Biosynthetic Diversity.</title>
        <authorList>
            <person name="Kalkreuter E."/>
            <person name="Kautsar S.A."/>
            <person name="Yang D."/>
            <person name="Bader C.D."/>
            <person name="Teijaro C.N."/>
            <person name="Fluegel L."/>
            <person name="Davis C.M."/>
            <person name="Simpson J.R."/>
            <person name="Lauterbach L."/>
            <person name="Steele A.D."/>
            <person name="Gui C."/>
            <person name="Meng S."/>
            <person name="Li G."/>
            <person name="Viehrig K."/>
            <person name="Ye F."/>
            <person name="Su P."/>
            <person name="Kiefer A.F."/>
            <person name="Nichols A."/>
            <person name="Cepeda A.J."/>
            <person name="Yan W."/>
            <person name="Fan B."/>
            <person name="Jiang Y."/>
            <person name="Adhikari A."/>
            <person name="Zheng C.-J."/>
            <person name="Schuster L."/>
            <person name="Cowan T.M."/>
            <person name="Smanski M.J."/>
            <person name="Chevrette M.G."/>
            <person name="De Carvalho L.P.S."/>
            <person name="Shen B."/>
        </authorList>
    </citation>
    <scope>NUCLEOTIDE SEQUENCE [LARGE SCALE GENOMIC DNA]</scope>
    <source>
        <strain evidence="6 7">NPDC049639</strain>
    </source>
</reference>
<dbReference type="Proteomes" id="UP001612915">
    <property type="component" value="Unassembled WGS sequence"/>
</dbReference>
<keyword evidence="5" id="KW-0732">Signal</keyword>
<dbReference type="PANTHER" id="PTHR33630">
    <property type="entry name" value="CUTINASE RV1984C-RELATED-RELATED"/>
    <property type="match status" value="1"/>
</dbReference>
<dbReference type="InterPro" id="IPR006311">
    <property type="entry name" value="TAT_signal"/>
</dbReference>
<feature type="signal peptide" evidence="5">
    <location>
        <begin position="1"/>
        <end position="28"/>
    </location>
</feature>
<gene>
    <name evidence="6" type="ORF">ACIB24_12355</name>
</gene>
<dbReference type="PANTHER" id="PTHR33630:SF9">
    <property type="entry name" value="CUTINASE 4"/>
    <property type="match status" value="1"/>
</dbReference>
<evidence type="ECO:0000313" key="7">
    <source>
        <dbReference type="Proteomes" id="UP001612915"/>
    </source>
</evidence>
<comment type="similarity">
    <text evidence="1">Belongs to the cutinase family.</text>
</comment>
<keyword evidence="3" id="KW-0378">Hydrolase</keyword>
<sequence>MKRTRRMAVGTLAVLALCTVAAAPAAQAVKYTGTGCAAVEVISIRGQGEPAGSGYGGGGYVLGPMQQALETRLSQTVKLYPLPYSAGQDTLGAANQGIPLLIDHLVAQRSACPNQKFVILGFSLGALVAGEAFTPPSLRYSGVTKYALPTTVDSKVAAVAIFGDGRFNASGPEAYGTFVRGLNGQIPRPADSFSRFNGHIANVCNQYDGVCQAISNGQPSAHQDYVKYTDDLVWWVGSLVA</sequence>
<organism evidence="6 7">
    <name type="scientific">Spongisporangium articulatum</name>
    <dbReference type="NCBI Taxonomy" id="3362603"/>
    <lineage>
        <taxon>Bacteria</taxon>
        <taxon>Bacillati</taxon>
        <taxon>Actinomycetota</taxon>
        <taxon>Actinomycetes</taxon>
        <taxon>Kineosporiales</taxon>
        <taxon>Kineosporiaceae</taxon>
        <taxon>Spongisporangium</taxon>
    </lineage>
</organism>
<keyword evidence="7" id="KW-1185">Reference proteome</keyword>
<name>A0ABW8APJ6_9ACTN</name>
<proteinExistence type="inferred from homology"/>
<comment type="caution">
    <text evidence="6">The sequence shown here is derived from an EMBL/GenBank/DDBJ whole genome shotgun (WGS) entry which is preliminary data.</text>
</comment>
<keyword evidence="2" id="KW-0719">Serine esterase</keyword>
<accession>A0ABW8APJ6</accession>
<evidence type="ECO:0000256" key="3">
    <source>
        <dbReference type="ARBA" id="ARBA00022801"/>
    </source>
</evidence>
<evidence type="ECO:0000256" key="5">
    <source>
        <dbReference type="SAM" id="SignalP"/>
    </source>
</evidence>
<dbReference type="EMBL" id="JBITLV010000003">
    <property type="protein sequence ID" value="MFI7587857.1"/>
    <property type="molecule type" value="Genomic_DNA"/>
</dbReference>
<evidence type="ECO:0000256" key="4">
    <source>
        <dbReference type="ARBA" id="ARBA00023157"/>
    </source>
</evidence>
<dbReference type="SMART" id="SM01110">
    <property type="entry name" value="Cutinase"/>
    <property type="match status" value="1"/>
</dbReference>
<dbReference type="RefSeq" id="WP_398280312.1">
    <property type="nucleotide sequence ID" value="NZ_JBITLV010000003.1"/>
</dbReference>
<dbReference type="InterPro" id="IPR000675">
    <property type="entry name" value="Cutinase/axe"/>
</dbReference>
<dbReference type="SUPFAM" id="SSF53474">
    <property type="entry name" value="alpha/beta-Hydrolases"/>
    <property type="match status" value="1"/>
</dbReference>
<evidence type="ECO:0000313" key="6">
    <source>
        <dbReference type="EMBL" id="MFI7587857.1"/>
    </source>
</evidence>